<keyword evidence="5" id="KW-0539">Nucleus</keyword>
<feature type="repeat" description="WD" evidence="7">
    <location>
        <begin position="352"/>
        <end position="386"/>
    </location>
</feature>
<dbReference type="SMART" id="SM00320">
    <property type="entry name" value="WD40"/>
    <property type="match status" value="5"/>
</dbReference>
<dbReference type="PROSITE" id="PS50082">
    <property type="entry name" value="WD_REPEATS_2"/>
    <property type="match status" value="1"/>
</dbReference>
<evidence type="ECO:0000256" key="3">
    <source>
        <dbReference type="ARBA" id="ARBA00022574"/>
    </source>
</evidence>
<gene>
    <name evidence="9" type="ORF">LOD99_14960</name>
</gene>
<comment type="similarity">
    <text evidence="6">Belongs to the WD repeat UTP18 family.</text>
</comment>
<dbReference type="AlphaFoldDB" id="A0AAV7KFB1"/>
<organism evidence="9 10">
    <name type="scientific">Oopsacas minuta</name>
    <dbReference type="NCBI Taxonomy" id="111878"/>
    <lineage>
        <taxon>Eukaryota</taxon>
        <taxon>Metazoa</taxon>
        <taxon>Porifera</taxon>
        <taxon>Hexactinellida</taxon>
        <taxon>Hexasterophora</taxon>
        <taxon>Lyssacinosida</taxon>
        <taxon>Leucopsacidae</taxon>
        <taxon>Oopsacas</taxon>
    </lineage>
</organism>
<keyword evidence="4" id="KW-0677">Repeat</keyword>
<dbReference type="InterPro" id="IPR045161">
    <property type="entry name" value="Utp18"/>
</dbReference>
<dbReference type="PROSITE" id="PS50294">
    <property type="entry name" value="WD_REPEATS_REGION"/>
    <property type="match status" value="1"/>
</dbReference>
<keyword evidence="3 7" id="KW-0853">WD repeat</keyword>
<dbReference type="InterPro" id="IPR015943">
    <property type="entry name" value="WD40/YVTN_repeat-like_dom_sf"/>
</dbReference>
<evidence type="ECO:0000256" key="5">
    <source>
        <dbReference type="ARBA" id="ARBA00023242"/>
    </source>
</evidence>
<comment type="caution">
    <text evidence="9">The sequence shown here is derived from an EMBL/GenBank/DDBJ whole genome shotgun (WGS) entry which is preliminary data.</text>
</comment>
<feature type="region of interest" description="Disordered" evidence="8">
    <location>
        <begin position="37"/>
        <end position="112"/>
    </location>
</feature>
<dbReference type="InterPro" id="IPR019775">
    <property type="entry name" value="WD40_repeat_CS"/>
</dbReference>
<dbReference type="GO" id="GO:0032040">
    <property type="term" value="C:small-subunit processome"/>
    <property type="evidence" value="ECO:0007669"/>
    <property type="project" value="TreeGrafter"/>
</dbReference>
<feature type="compositionally biased region" description="Basic and acidic residues" evidence="8">
    <location>
        <begin position="54"/>
        <end position="81"/>
    </location>
</feature>
<dbReference type="Pfam" id="PF00400">
    <property type="entry name" value="WD40"/>
    <property type="match status" value="1"/>
</dbReference>
<dbReference type="SUPFAM" id="SSF50978">
    <property type="entry name" value="WD40 repeat-like"/>
    <property type="match status" value="1"/>
</dbReference>
<keyword evidence="10" id="KW-1185">Reference proteome</keyword>
<dbReference type="Gene3D" id="2.130.10.10">
    <property type="entry name" value="YVTN repeat-like/Quinoprotein amine dehydrogenase"/>
    <property type="match status" value="1"/>
</dbReference>
<accession>A0AAV7KFB1</accession>
<dbReference type="InterPro" id="IPR036322">
    <property type="entry name" value="WD40_repeat_dom_sf"/>
</dbReference>
<dbReference type="InterPro" id="IPR001680">
    <property type="entry name" value="WD40_rpt"/>
</dbReference>
<dbReference type="PANTHER" id="PTHR18359:SF0">
    <property type="entry name" value="U3 SMALL NUCLEOLAR RNA-ASSOCIATED PROTEIN 18 HOMOLOG"/>
    <property type="match status" value="1"/>
</dbReference>
<evidence type="ECO:0000313" key="10">
    <source>
        <dbReference type="Proteomes" id="UP001165289"/>
    </source>
</evidence>
<evidence type="ECO:0000256" key="7">
    <source>
        <dbReference type="PROSITE-ProRule" id="PRU00221"/>
    </source>
</evidence>
<comment type="subcellular location">
    <subcellularLocation>
        <location evidence="1">Nucleus</location>
        <location evidence="1">Nucleolus</location>
    </subcellularLocation>
</comment>
<proteinExistence type="inferred from homology"/>
<evidence type="ECO:0000256" key="2">
    <source>
        <dbReference type="ARBA" id="ARBA00022552"/>
    </source>
</evidence>
<dbReference type="GO" id="GO:0006364">
    <property type="term" value="P:rRNA processing"/>
    <property type="evidence" value="ECO:0007669"/>
    <property type="project" value="UniProtKB-KW"/>
</dbReference>
<evidence type="ECO:0000256" key="1">
    <source>
        <dbReference type="ARBA" id="ARBA00004604"/>
    </source>
</evidence>
<dbReference type="PROSITE" id="PS00678">
    <property type="entry name" value="WD_REPEATS_1"/>
    <property type="match status" value="1"/>
</dbReference>
<evidence type="ECO:0000313" key="9">
    <source>
        <dbReference type="EMBL" id="KAI6659289.1"/>
    </source>
</evidence>
<evidence type="ECO:0000256" key="8">
    <source>
        <dbReference type="SAM" id="MobiDB-lite"/>
    </source>
</evidence>
<name>A0AAV7KFB1_9METZ</name>
<reference evidence="9 10" key="1">
    <citation type="journal article" date="2023" name="BMC Biol.">
        <title>The compact genome of the sponge Oopsacas minuta (Hexactinellida) is lacking key metazoan core genes.</title>
        <authorList>
            <person name="Santini S."/>
            <person name="Schenkelaars Q."/>
            <person name="Jourda C."/>
            <person name="Duchesne M."/>
            <person name="Belahbib H."/>
            <person name="Rocher C."/>
            <person name="Selva M."/>
            <person name="Riesgo A."/>
            <person name="Vervoort M."/>
            <person name="Leys S.P."/>
            <person name="Kodjabachian L."/>
            <person name="Le Bivic A."/>
            <person name="Borchiellini C."/>
            <person name="Claverie J.M."/>
            <person name="Renard E."/>
        </authorList>
    </citation>
    <scope>NUCLEOTIDE SEQUENCE [LARGE SCALE GENOMIC DNA]</scope>
    <source>
        <strain evidence="9">SPO-2</strain>
    </source>
</reference>
<evidence type="ECO:0000256" key="4">
    <source>
        <dbReference type="ARBA" id="ARBA00022737"/>
    </source>
</evidence>
<dbReference type="GO" id="GO:0034388">
    <property type="term" value="C:Pwp2p-containing subcomplex of 90S preribosome"/>
    <property type="evidence" value="ECO:0007669"/>
    <property type="project" value="TreeGrafter"/>
</dbReference>
<protein>
    <submittedName>
        <fullName evidence="9">U3 small nucleolar RNA-associated protein 18-like</fullName>
    </submittedName>
</protein>
<keyword evidence="2" id="KW-0698">rRNA processing</keyword>
<dbReference type="PANTHER" id="PTHR18359">
    <property type="entry name" value="WD-REPEAT PROTEIN-RELATED"/>
    <property type="match status" value="1"/>
</dbReference>
<dbReference type="Proteomes" id="UP001165289">
    <property type="component" value="Unassembled WGS sequence"/>
</dbReference>
<dbReference type="EMBL" id="JAKMXF010000066">
    <property type="protein sequence ID" value="KAI6659289.1"/>
    <property type="molecule type" value="Genomic_DNA"/>
</dbReference>
<sequence>MPIKRKTKQKHEPIDCTEDDNTVIDINSMFVIDKTANPVDDIIKTEVPEQEDEAKEKRKQLQLEREQKRKIKHDKDEKDEQTLSSIIFNQPEPAQIPSINTDKDESADSDTDITQSLQPAWNDIDDDTIVSKEIALQQTTRERLQERFEDASGCRPSWANKHLRKREYYDTKTELDSSDDEMQHLLLKKTKLTELPSTLRPSFISITGLIDANKSHKPDAAMRCIEFHPRSQLLLSAGMHKTLDVYQIDGKLSTRVQGVYIENFPIYSARFTSSGDEIILNSDKAHFFVYNLQTDKIQKIYEVRGHRKEYFNNSLPSPRGDVIAFLGKDGYTVLLSTRTKQWISDLKMNGTVRSVAFARNGELMLTGGSDGEVYVWDMNTRDCVNKFRDEGTAVIHSISASSGEQPSVAVGTASGIVNIYDSTCLYSTQTPKPIKTYKNLTTSITNLKFSPTDEILAFFSYRNKQAIRLAHTQTHTVFNNWPRQDSNFGYVNALDFSYNSKYIAVGNDLGRVMLFRLNHFLDN</sequence>
<evidence type="ECO:0000256" key="6">
    <source>
        <dbReference type="ARBA" id="ARBA00025767"/>
    </source>
</evidence>